<dbReference type="InterPro" id="IPR049452">
    <property type="entry name" value="Anoctamin_TM"/>
</dbReference>
<accession>A0A1Q3EPZ8</accession>
<feature type="transmembrane region" description="Helical" evidence="16">
    <location>
        <begin position="344"/>
        <end position="363"/>
    </location>
</feature>
<dbReference type="GO" id="GO:0046872">
    <property type="term" value="F:metal ion binding"/>
    <property type="evidence" value="ECO:0007669"/>
    <property type="project" value="UniProtKB-KW"/>
</dbReference>
<dbReference type="Proteomes" id="UP000188533">
    <property type="component" value="Unassembled WGS sequence"/>
</dbReference>
<comment type="subcellular location">
    <subcellularLocation>
        <location evidence="2">Secreted</location>
    </subcellularLocation>
</comment>
<comment type="caution">
    <text evidence="19">The sequence shown here is derived from an EMBL/GenBank/DDBJ whole genome shotgun (WGS) entry which is preliminary data.</text>
</comment>
<dbReference type="GO" id="GO:0004497">
    <property type="term" value="F:monooxygenase activity"/>
    <property type="evidence" value="ECO:0007669"/>
    <property type="project" value="UniProtKB-KW"/>
</dbReference>
<evidence type="ECO:0000256" key="2">
    <source>
        <dbReference type="ARBA" id="ARBA00004613"/>
    </source>
</evidence>
<dbReference type="Pfam" id="PF03443">
    <property type="entry name" value="AA9"/>
    <property type="match status" value="1"/>
</dbReference>
<evidence type="ECO:0000256" key="15">
    <source>
        <dbReference type="ARBA" id="ARBA00047174"/>
    </source>
</evidence>
<reference evidence="19 20" key="2">
    <citation type="submission" date="2017-02" db="EMBL/GenBank/DDBJ databases">
        <title>A genome survey and senescence transcriptome analysis in Lentinula edodes.</title>
        <authorList>
            <person name="Sakamoto Y."/>
            <person name="Nakade K."/>
            <person name="Sato S."/>
            <person name="Yoshida Y."/>
            <person name="Miyazaki K."/>
            <person name="Natsume S."/>
            <person name="Konno N."/>
        </authorList>
    </citation>
    <scope>NUCLEOTIDE SEQUENCE [LARGE SCALE GENOMIC DNA]</scope>
    <source>
        <strain evidence="19 20">NBRC 111202</strain>
    </source>
</reference>
<keyword evidence="16" id="KW-1133">Transmembrane helix</keyword>
<feature type="domain" description="Auxiliary Activity family 9 catalytic" evidence="17">
    <location>
        <begin position="563"/>
        <end position="761"/>
    </location>
</feature>
<dbReference type="GO" id="GO:0030245">
    <property type="term" value="P:cellulose catabolic process"/>
    <property type="evidence" value="ECO:0007669"/>
    <property type="project" value="UniProtKB-KW"/>
</dbReference>
<dbReference type="AlphaFoldDB" id="A0A1Q3EPZ8"/>
<evidence type="ECO:0000256" key="10">
    <source>
        <dbReference type="ARBA" id="ARBA00023157"/>
    </source>
</evidence>
<comment type="similarity">
    <text evidence="13">Belongs to the polysaccharide monooxygenase AA9 family.</text>
</comment>
<keyword evidence="10" id="KW-1015">Disulfide bond</keyword>
<dbReference type="EMBL" id="BDGU01001052">
    <property type="protein sequence ID" value="GAW09271.1"/>
    <property type="molecule type" value="Genomic_DNA"/>
</dbReference>
<dbReference type="InterPro" id="IPR005103">
    <property type="entry name" value="AA9_LPMO"/>
</dbReference>
<evidence type="ECO:0000256" key="1">
    <source>
        <dbReference type="ARBA" id="ARBA00001973"/>
    </source>
</evidence>
<keyword evidence="3" id="KW-0964">Secreted</keyword>
<keyword evidence="8" id="KW-0186">Copper</keyword>
<evidence type="ECO:0000259" key="17">
    <source>
        <dbReference type="Pfam" id="PF03443"/>
    </source>
</evidence>
<name>A0A1Q3EPZ8_LENED</name>
<keyword evidence="16" id="KW-0472">Membrane</keyword>
<evidence type="ECO:0000256" key="8">
    <source>
        <dbReference type="ARBA" id="ARBA00023008"/>
    </source>
</evidence>
<feature type="transmembrane region" description="Helical" evidence="16">
    <location>
        <begin position="154"/>
        <end position="175"/>
    </location>
</feature>
<evidence type="ECO:0000256" key="7">
    <source>
        <dbReference type="ARBA" id="ARBA00023002"/>
    </source>
</evidence>
<sequence>MPKIFDVDAGVDVIISVQVRKESIVLTQERYASLLRTLRNGGLRAVGRRGDSDAQILVFVSCPEAFLRVLVHKERKSDFLSAVLMTGIFFLEEFCEHFYTGPGRNYVTFTPTIIYAILVPHLISFFQSCAERFATWENHTHHSTHDASVTLKTFIFTALVAYLSLTLTALVYVPFGDAMVAVALKWFGRNTSGTFDSIVYEGRTHLMLDRSRLEEQMFAYTVTNQIVDSASEIGWPYAMKIWHIILELIWRKQSDNLLSEELCESPTMESPPDSPISPFRESAIPQTPKSPFATAFAHLRSFSTSLTLQPSAEDSLLTRALHESTLPSTPSNLSTDYSEMVIQFGYIVLWSTIFPLAPFFALLNNVLEMRKDAFRIANHERRPIPERTESIGPWLDVLEFLGWGSAIVNVILVGLFCPSSQTDERGKCGYLFDLTEDTGTPIEMISIALSDAVWDSADAAAWRELALTVLLLVLGASQARDSEIEWQRGIICHCNGVRLDSFKKFVEVFKKMFLTVFFVLDEVESQKIMKVSSEFFPLIPMCWHSTVQRRVIALRAIHVGLAHYTFPDLIVNGTVTSDWQYVRETANHYTNDPVTDVTSDAIRCYELDSTSAGAAGIATVAAGSTVGFQPNIDLYHPGYLSAYMSPAVPAANSNSAGLNSTWFKIWEANPQYSAATGMTFPTQNEVQFTFTIPKSTPSGQYLLRGEQIALHVASTVGGAQFYIGCAQINVVDGGDGTPGPTVAFPGAYSATDPGILINIYALPAGYAGYQAPGPAVWSG</sequence>
<keyword evidence="11" id="KW-0119">Carbohydrate metabolism</keyword>
<evidence type="ECO:0000256" key="11">
    <source>
        <dbReference type="ARBA" id="ARBA00023277"/>
    </source>
</evidence>
<dbReference type="EC" id="1.14.99.56" evidence="15"/>
<evidence type="ECO:0000259" key="18">
    <source>
        <dbReference type="Pfam" id="PF04547"/>
    </source>
</evidence>
<evidence type="ECO:0000256" key="12">
    <source>
        <dbReference type="ARBA" id="ARBA00023326"/>
    </source>
</evidence>
<keyword evidence="4" id="KW-0479">Metal-binding</keyword>
<evidence type="ECO:0000256" key="9">
    <source>
        <dbReference type="ARBA" id="ARBA00023033"/>
    </source>
</evidence>
<dbReference type="Pfam" id="PF04547">
    <property type="entry name" value="Anoctamin"/>
    <property type="match status" value="1"/>
</dbReference>
<reference evidence="19 20" key="1">
    <citation type="submission" date="2016-08" db="EMBL/GenBank/DDBJ databases">
        <authorList>
            <consortium name="Lentinula edodes genome sequencing consortium"/>
            <person name="Sakamoto Y."/>
            <person name="Nakade K."/>
            <person name="Sato S."/>
            <person name="Yoshida Y."/>
            <person name="Miyazaki K."/>
            <person name="Natsume S."/>
            <person name="Konno N."/>
        </authorList>
    </citation>
    <scope>NUCLEOTIDE SEQUENCE [LARGE SCALE GENOMIC DNA]</scope>
    <source>
        <strain evidence="19 20">NBRC 111202</strain>
    </source>
</reference>
<dbReference type="PANTHER" id="PTHR33353">
    <property type="entry name" value="PUTATIVE (AFU_ORTHOLOGUE AFUA_1G12560)-RELATED"/>
    <property type="match status" value="1"/>
</dbReference>
<organism evidence="19 20">
    <name type="scientific">Lentinula edodes</name>
    <name type="common">Shiitake mushroom</name>
    <name type="synonym">Lentinus edodes</name>
    <dbReference type="NCBI Taxonomy" id="5353"/>
    <lineage>
        <taxon>Eukaryota</taxon>
        <taxon>Fungi</taxon>
        <taxon>Dikarya</taxon>
        <taxon>Basidiomycota</taxon>
        <taxon>Agaricomycotina</taxon>
        <taxon>Agaricomycetes</taxon>
        <taxon>Agaricomycetidae</taxon>
        <taxon>Agaricales</taxon>
        <taxon>Marasmiineae</taxon>
        <taxon>Omphalotaceae</taxon>
        <taxon>Lentinula</taxon>
    </lineage>
</organism>
<dbReference type="CDD" id="cd21175">
    <property type="entry name" value="LPMO_AA9"/>
    <property type="match status" value="1"/>
</dbReference>
<comment type="catalytic activity">
    <reaction evidence="14">
        <text>[(1-&gt;4)-beta-D-glucosyl]n+m + reduced acceptor + O2 = 4-dehydro-beta-D-glucosyl-[(1-&gt;4)-beta-D-glucosyl]n-1 + [(1-&gt;4)-beta-D-glucosyl]m + acceptor + H2O.</text>
        <dbReference type="EC" id="1.14.99.56"/>
    </reaction>
</comment>
<evidence type="ECO:0000313" key="20">
    <source>
        <dbReference type="Proteomes" id="UP000188533"/>
    </source>
</evidence>
<dbReference type="GO" id="GO:0016787">
    <property type="term" value="F:hydrolase activity"/>
    <property type="evidence" value="ECO:0007669"/>
    <property type="project" value="UniProtKB-KW"/>
</dbReference>
<gene>
    <name evidence="19" type="ORF">LENED_011416</name>
</gene>
<keyword evidence="5" id="KW-0732">Signal</keyword>
<keyword evidence="20" id="KW-1185">Reference proteome</keyword>
<evidence type="ECO:0000313" key="19">
    <source>
        <dbReference type="EMBL" id="GAW09271.1"/>
    </source>
</evidence>
<evidence type="ECO:0000256" key="13">
    <source>
        <dbReference type="ARBA" id="ARBA00044502"/>
    </source>
</evidence>
<comment type="cofactor">
    <cofactor evidence="1">
        <name>Cu(2+)</name>
        <dbReference type="ChEBI" id="CHEBI:29036"/>
    </cofactor>
</comment>
<evidence type="ECO:0000256" key="3">
    <source>
        <dbReference type="ARBA" id="ARBA00022525"/>
    </source>
</evidence>
<dbReference type="InterPro" id="IPR049892">
    <property type="entry name" value="AA9"/>
</dbReference>
<keyword evidence="9" id="KW-0503">Monooxygenase</keyword>
<evidence type="ECO:0000256" key="14">
    <source>
        <dbReference type="ARBA" id="ARBA00045077"/>
    </source>
</evidence>
<evidence type="ECO:0000256" key="4">
    <source>
        <dbReference type="ARBA" id="ARBA00022723"/>
    </source>
</evidence>
<evidence type="ECO:0000256" key="5">
    <source>
        <dbReference type="ARBA" id="ARBA00022729"/>
    </source>
</evidence>
<keyword evidence="6" id="KW-0136">Cellulose degradation</keyword>
<proteinExistence type="inferred from homology"/>
<dbReference type="Gene3D" id="2.70.50.70">
    <property type="match status" value="1"/>
</dbReference>
<evidence type="ECO:0000256" key="6">
    <source>
        <dbReference type="ARBA" id="ARBA00023001"/>
    </source>
</evidence>
<keyword evidence="7" id="KW-0560">Oxidoreductase</keyword>
<dbReference type="GO" id="GO:0005576">
    <property type="term" value="C:extracellular region"/>
    <property type="evidence" value="ECO:0007669"/>
    <property type="project" value="UniProtKB-SubCell"/>
</dbReference>
<keyword evidence="19" id="KW-0378">Hydrolase</keyword>
<protein>
    <recommendedName>
        <fullName evidence="15">lytic cellulose monooxygenase (C4-dehydrogenating)</fullName>
        <ecNumber evidence="15">1.14.99.56</ecNumber>
    </recommendedName>
</protein>
<dbReference type="PANTHER" id="PTHR33353:SF10">
    <property type="entry name" value="ENDO-BETA-1,4-GLUCANASE D"/>
    <property type="match status" value="1"/>
</dbReference>
<keyword evidence="16" id="KW-0812">Transmembrane</keyword>
<feature type="domain" description="Anoctamin transmembrane" evidence="18">
    <location>
        <begin position="60"/>
        <end position="448"/>
    </location>
</feature>
<evidence type="ECO:0000256" key="16">
    <source>
        <dbReference type="SAM" id="Phobius"/>
    </source>
</evidence>
<keyword evidence="12" id="KW-0624">Polysaccharide degradation</keyword>